<dbReference type="Proteomes" id="UP000242287">
    <property type="component" value="Unassembled WGS sequence"/>
</dbReference>
<evidence type="ECO:0000256" key="4">
    <source>
        <dbReference type="ARBA" id="ARBA00022692"/>
    </source>
</evidence>
<dbReference type="GO" id="GO:1990575">
    <property type="term" value="P:mitochondrial L-ornithine transmembrane transport"/>
    <property type="evidence" value="ECO:0007669"/>
    <property type="project" value="TreeGrafter"/>
</dbReference>
<evidence type="ECO:0000313" key="12">
    <source>
        <dbReference type="Proteomes" id="UP000242287"/>
    </source>
</evidence>
<keyword evidence="4 9" id="KW-0812">Transmembrane</keyword>
<dbReference type="Gene3D" id="1.50.40.10">
    <property type="entry name" value="Mitochondrial carrier domain"/>
    <property type="match status" value="2"/>
</dbReference>
<evidence type="ECO:0000256" key="6">
    <source>
        <dbReference type="ARBA" id="ARBA00022989"/>
    </source>
</evidence>
<dbReference type="OrthoDB" id="2139348at2759"/>
<organism evidence="11 12">
    <name type="scientific">Amanita thiersii Skay4041</name>
    <dbReference type="NCBI Taxonomy" id="703135"/>
    <lineage>
        <taxon>Eukaryota</taxon>
        <taxon>Fungi</taxon>
        <taxon>Dikarya</taxon>
        <taxon>Basidiomycota</taxon>
        <taxon>Agaricomycotina</taxon>
        <taxon>Agaricomycetes</taxon>
        <taxon>Agaricomycetidae</taxon>
        <taxon>Agaricales</taxon>
        <taxon>Pluteineae</taxon>
        <taxon>Amanitaceae</taxon>
        <taxon>Amanita</taxon>
    </lineage>
</organism>
<keyword evidence="6" id="KW-1133">Transmembrane helix</keyword>
<evidence type="ECO:0000256" key="2">
    <source>
        <dbReference type="ARBA" id="ARBA00006375"/>
    </source>
</evidence>
<dbReference type="PROSITE" id="PS50920">
    <property type="entry name" value="SOLCAR"/>
    <property type="match status" value="3"/>
</dbReference>
<evidence type="ECO:0000256" key="7">
    <source>
        <dbReference type="ARBA" id="ARBA00023128"/>
    </source>
</evidence>
<dbReference type="SUPFAM" id="SSF103506">
    <property type="entry name" value="Mitochondrial carrier"/>
    <property type="match status" value="1"/>
</dbReference>
<keyword evidence="3 10" id="KW-0813">Transport</keyword>
<dbReference type="PANTHER" id="PTHR45624:SF31">
    <property type="entry name" value="MITOCHONDRIAL ORNITHINE TRANSPORTER 1"/>
    <property type="match status" value="1"/>
</dbReference>
<evidence type="ECO:0000256" key="1">
    <source>
        <dbReference type="ARBA" id="ARBA00004225"/>
    </source>
</evidence>
<reference evidence="11 12" key="1">
    <citation type="submission" date="2014-02" db="EMBL/GenBank/DDBJ databases">
        <title>Transposable element dynamics among asymbiotic and ectomycorrhizal Amanita fungi.</title>
        <authorList>
            <consortium name="DOE Joint Genome Institute"/>
            <person name="Hess J."/>
            <person name="Skrede I."/>
            <person name="Wolfe B."/>
            <person name="LaButti K."/>
            <person name="Ohm R.A."/>
            <person name="Grigoriev I.V."/>
            <person name="Pringle A."/>
        </authorList>
    </citation>
    <scope>NUCLEOTIDE SEQUENCE [LARGE SCALE GENOMIC DNA]</scope>
    <source>
        <strain evidence="11 12">SKay4041</strain>
    </source>
</reference>
<evidence type="ECO:0000256" key="10">
    <source>
        <dbReference type="RuleBase" id="RU000488"/>
    </source>
</evidence>
<comment type="subcellular location">
    <subcellularLocation>
        <location evidence="1">Mitochondrion membrane</location>
        <topology evidence="1">Multi-pass membrane protein</topology>
    </subcellularLocation>
</comment>
<evidence type="ECO:0000256" key="3">
    <source>
        <dbReference type="ARBA" id="ARBA00022448"/>
    </source>
</evidence>
<dbReference type="STRING" id="703135.A0A2A9NF07"/>
<gene>
    <name evidence="11" type="ORF">AMATHDRAFT_155552</name>
</gene>
<dbReference type="PRINTS" id="PR00926">
    <property type="entry name" value="MITOCARRIER"/>
</dbReference>
<dbReference type="AlphaFoldDB" id="A0A2A9NF07"/>
<dbReference type="EMBL" id="KZ302206">
    <property type="protein sequence ID" value="PFH46336.1"/>
    <property type="molecule type" value="Genomic_DNA"/>
</dbReference>
<evidence type="ECO:0000313" key="11">
    <source>
        <dbReference type="EMBL" id="PFH46336.1"/>
    </source>
</evidence>
<comment type="similarity">
    <text evidence="2 10">Belongs to the mitochondrial carrier (TC 2.A.29) family.</text>
</comment>
<evidence type="ECO:0008006" key="13">
    <source>
        <dbReference type="Google" id="ProtNLM"/>
    </source>
</evidence>
<proteinExistence type="inferred from homology"/>
<accession>A0A2A9NF07</accession>
<sequence length="408" mass="43853">MPIREAAKDITFGGVAGIVAAVFEYPFDLAKVRLQAQLLSQTNTSQLRFNGPCDCLVKTWRGEGIRGLYRGLTAPIAGAMVESSVLFTSYSYFQNLIHSLSATRSGTTLSLPQLAVAAGGAGSVTSFVITPVELVKCRMQVQMLNMPIHMDPPSARNYSMAAVHVSNLILPARVVAAPPVGTIVTATSRQRPMGSSSHSPIASFTRNQLAGSTWKPPGILSVTASIIRVRGLRGLWLGHTGTMLRDTGGSAVWFSVKEWAAARLQDRRRRQSMRSTMHKSRNESLLPWESALAGALAGAVSTLLLYPADTVKSAVQTEEVLQARPRSGTKSPRFLLSTLPDPKAEIKSGRLLCQTSSSANTFLAVLRRMYASHGLRGLYTGCGMTVARTVPASGIIFVVYDGLSAWFA</sequence>
<feature type="repeat" description="Solcar" evidence="9">
    <location>
        <begin position="4"/>
        <end position="96"/>
    </location>
</feature>
<dbReference type="Pfam" id="PF00153">
    <property type="entry name" value="Mito_carr"/>
    <property type="match status" value="5"/>
</dbReference>
<keyword evidence="7" id="KW-0496">Mitochondrion</keyword>
<dbReference type="InterPro" id="IPR018108">
    <property type="entry name" value="MCP_transmembrane"/>
</dbReference>
<dbReference type="InterPro" id="IPR023395">
    <property type="entry name" value="MCP_dom_sf"/>
</dbReference>
<evidence type="ECO:0000256" key="9">
    <source>
        <dbReference type="PROSITE-ProRule" id="PRU00282"/>
    </source>
</evidence>
<name>A0A2A9NF07_9AGAR</name>
<dbReference type="InterPro" id="IPR002067">
    <property type="entry name" value="MCP"/>
</dbReference>
<dbReference type="GO" id="GO:0031966">
    <property type="term" value="C:mitochondrial membrane"/>
    <property type="evidence" value="ECO:0007669"/>
    <property type="project" value="UniProtKB-SubCell"/>
</dbReference>
<keyword evidence="12" id="KW-1185">Reference proteome</keyword>
<dbReference type="PANTHER" id="PTHR45624">
    <property type="entry name" value="MITOCHONDRIAL BASIC AMINO ACIDS TRANSPORTER-RELATED"/>
    <property type="match status" value="1"/>
</dbReference>
<protein>
    <recommendedName>
        <fullName evidence="13">Mitochondrial carrier</fullName>
    </recommendedName>
</protein>
<dbReference type="GO" id="GO:0000064">
    <property type="term" value="F:L-ornithine transmembrane transporter activity"/>
    <property type="evidence" value="ECO:0007669"/>
    <property type="project" value="TreeGrafter"/>
</dbReference>
<feature type="repeat" description="Solcar" evidence="9">
    <location>
        <begin position="109"/>
        <end position="263"/>
    </location>
</feature>
<evidence type="ECO:0000256" key="5">
    <source>
        <dbReference type="ARBA" id="ARBA00022737"/>
    </source>
</evidence>
<keyword evidence="8 9" id="KW-0472">Membrane</keyword>
<dbReference type="InterPro" id="IPR050567">
    <property type="entry name" value="Mitochondrial_Carrier"/>
</dbReference>
<feature type="repeat" description="Solcar" evidence="9">
    <location>
        <begin position="285"/>
        <end position="406"/>
    </location>
</feature>
<evidence type="ECO:0000256" key="8">
    <source>
        <dbReference type="ARBA" id="ARBA00023136"/>
    </source>
</evidence>
<keyword evidence="5" id="KW-0677">Repeat</keyword>